<feature type="region of interest" description="Disordered" evidence="1">
    <location>
        <begin position="58"/>
        <end position="110"/>
    </location>
</feature>
<dbReference type="EMBL" id="GL891307">
    <property type="protein sequence ID" value="EGO54216.1"/>
    <property type="molecule type" value="Genomic_DNA"/>
</dbReference>
<reference evidence="3" key="1">
    <citation type="journal article" date="2011" name="Genetics">
        <title>Massive changes in genome architecture accompany the transition to self-fertility in the filamentous fungus Neurospora tetrasperma.</title>
        <authorList>
            <person name="Ellison C.E."/>
            <person name="Stajich J.E."/>
            <person name="Jacobson D.J."/>
            <person name="Natvig D.O."/>
            <person name="Lapidus A."/>
            <person name="Foster B."/>
            <person name="Aerts A."/>
            <person name="Riley R."/>
            <person name="Lindquist E.A."/>
            <person name="Grigoriev I.V."/>
            <person name="Taylor J.W."/>
        </authorList>
    </citation>
    <scope>NUCLEOTIDE SEQUENCE [LARGE SCALE GENOMIC DNA]</scope>
    <source>
        <strain evidence="3">FGSC 2508 / P0657</strain>
    </source>
</reference>
<accession>F8MWU5</accession>
<name>F8MWU5_NEUT8</name>
<proteinExistence type="predicted"/>
<sequence length="110" mass="12315">MALTKKLLSARVHRTRFNIVHASQVNRKSVIDPISSRHQETPPRSKVRPIRLLALHHGAILALPSRKTKKNDEESKPEKKRKKSNVPRAAMQRASPDAGHVGHVSGYHGL</sequence>
<protein>
    <submittedName>
        <fullName evidence="2">Uncharacterized protein</fullName>
    </submittedName>
</protein>
<evidence type="ECO:0000313" key="2">
    <source>
        <dbReference type="EMBL" id="EGO54216.1"/>
    </source>
</evidence>
<keyword evidence="3" id="KW-1185">Reference proteome</keyword>
<organism evidence="2 3">
    <name type="scientific">Neurospora tetrasperma (strain FGSC 2508 / ATCC MYA-4615 / P0657)</name>
    <dbReference type="NCBI Taxonomy" id="510951"/>
    <lineage>
        <taxon>Eukaryota</taxon>
        <taxon>Fungi</taxon>
        <taxon>Dikarya</taxon>
        <taxon>Ascomycota</taxon>
        <taxon>Pezizomycotina</taxon>
        <taxon>Sordariomycetes</taxon>
        <taxon>Sordariomycetidae</taxon>
        <taxon>Sordariales</taxon>
        <taxon>Sordariaceae</taxon>
        <taxon>Neurospora</taxon>
    </lineage>
</organism>
<dbReference type="AlphaFoldDB" id="F8MWU5"/>
<dbReference type="VEuPathDB" id="FungiDB:NEUTE1DRAFT_112750"/>
<dbReference type="Proteomes" id="UP000008065">
    <property type="component" value="Unassembled WGS sequence"/>
</dbReference>
<dbReference type="RefSeq" id="XP_009854197.1">
    <property type="nucleotide sequence ID" value="XM_009855895.1"/>
</dbReference>
<evidence type="ECO:0000313" key="3">
    <source>
        <dbReference type="Proteomes" id="UP000008065"/>
    </source>
</evidence>
<dbReference type="KEGG" id="nte:NEUTE1DRAFT112750"/>
<gene>
    <name evidence="2" type="ORF">NEUTE1DRAFT_112750</name>
</gene>
<dbReference type="GeneID" id="20822636"/>
<dbReference type="HOGENOM" id="CLU_2171742_0_0_1"/>
<evidence type="ECO:0000256" key="1">
    <source>
        <dbReference type="SAM" id="MobiDB-lite"/>
    </source>
</evidence>